<dbReference type="Pfam" id="PF01882">
    <property type="entry name" value="DUF58"/>
    <property type="match status" value="1"/>
</dbReference>
<reference evidence="2" key="1">
    <citation type="submission" date="2023-05" db="EMBL/GenBank/DDBJ databases">
        <authorList>
            <person name="Zhang X."/>
        </authorList>
    </citation>
    <scope>NUCLEOTIDE SEQUENCE</scope>
    <source>
        <strain evidence="2">YF14B1</strain>
    </source>
</reference>
<gene>
    <name evidence="2" type="ORF">QNI16_11690</name>
</gene>
<name>A0AAE3QQR5_9BACT</name>
<dbReference type="RefSeq" id="WP_313978549.1">
    <property type="nucleotide sequence ID" value="NZ_JASJOS010000005.1"/>
</dbReference>
<sequence length="305" mass="34874">MSQSKNKSVSLTQWFTPEELRSLKGLEWLARKVAHEAISGLHGGVRLGQGTDFSQYRTYMPGDDLRRIDWKIFGRTDRLYLKESELESRTRWYGLLDASSSMVYEENGMSKWQYAKILWAAIAFIARQQGDADGLALINDQQVLHLPPKAGMENARMQMLFQADSKGKWPEKIQLPLQQGGFQHKFILITDLYEHTDELGAFIRSLLPARNEVMVFHLMGKKELNLDFSGVTVFEDAETGQQVQTDPNRIRSQYEKQATEFIRSSRDQILKWGANYYLCMIEDSPVSALRAFLKGQSSEAYVAGS</sequence>
<evidence type="ECO:0000313" key="3">
    <source>
        <dbReference type="Proteomes" id="UP001241110"/>
    </source>
</evidence>
<accession>A0AAE3QQR5</accession>
<dbReference type="SUPFAM" id="SSF53300">
    <property type="entry name" value="vWA-like"/>
    <property type="match status" value="1"/>
</dbReference>
<dbReference type="PANTHER" id="PTHR33608:SF7">
    <property type="entry name" value="DUF58 DOMAIN-CONTAINING PROTEIN"/>
    <property type="match status" value="1"/>
</dbReference>
<organism evidence="2 3">
    <name type="scientific">Xanthocytophaga flava</name>
    <dbReference type="NCBI Taxonomy" id="3048013"/>
    <lineage>
        <taxon>Bacteria</taxon>
        <taxon>Pseudomonadati</taxon>
        <taxon>Bacteroidota</taxon>
        <taxon>Cytophagia</taxon>
        <taxon>Cytophagales</taxon>
        <taxon>Rhodocytophagaceae</taxon>
        <taxon>Xanthocytophaga</taxon>
    </lineage>
</organism>
<protein>
    <submittedName>
        <fullName evidence="2">DUF58 domain-containing protein</fullName>
    </submittedName>
</protein>
<dbReference type="AlphaFoldDB" id="A0AAE3QQR5"/>
<dbReference type="Proteomes" id="UP001241110">
    <property type="component" value="Unassembled WGS sequence"/>
</dbReference>
<dbReference type="EMBL" id="JASJOS010000005">
    <property type="protein sequence ID" value="MDJ1481149.1"/>
    <property type="molecule type" value="Genomic_DNA"/>
</dbReference>
<comment type="caution">
    <text evidence="2">The sequence shown here is derived from an EMBL/GenBank/DDBJ whole genome shotgun (WGS) entry which is preliminary data.</text>
</comment>
<dbReference type="InterPro" id="IPR002881">
    <property type="entry name" value="DUF58"/>
</dbReference>
<evidence type="ECO:0000313" key="2">
    <source>
        <dbReference type="EMBL" id="MDJ1481149.1"/>
    </source>
</evidence>
<proteinExistence type="predicted"/>
<feature type="domain" description="DUF58" evidence="1">
    <location>
        <begin position="55"/>
        <end position="260"/>
    </location>
</feature>
<dbReference type="PANTHER" id="PTHR33608">
    <property type="entry name" value="BLL2464 PROTEIN"/>
    <property type="match status" value="1"/>
</dbReference>
<dbReference type="InterPro" id="IPR036465">
    <property type="entry name" value="vWFA_dom_sf"/>
</dbReference>
<evidence type="ECO:0000259" key="1">
    <source>
        <dbReference type="Pfam" id="PF01882"/>
    </source>
</evidence>